<dbReference type="OrthoDB" id="1446312at2"/>
<dbReference type="NCBIfam" id="TIGR04183">
    <property type="entry name" value="Por_Secre_tail"/>
    <property type="match status" value="1"/>
</dbReference>
<sequence length="109" mass="12529">MGTLFFMKRLFLLLFLTLLFAVQLCAQDVVNKIKVFPNPAINVINVLGLKNDTNAAITIIDSYGTQVIYHQWDIKRNALNIPVFNLEKGLYLITIQSEHQNVKAKFYKQ</sequence>
<evidence type="ECO:0000313" key="5">
    <source>
        <dbReference type="Proteomes" id="UP000092164"/>
    </source>
</evidence>
<feature type="domain" description="Secretion system C-terminal sorting" evidence="3">
    <location>
        <begin position="35"/>
        <end position="106"/>
    </location>
</feature>
<comment type="caution">
    <text evidence="4">The sequence shown here is derived from an EMBL/GenBank/DDBJ whole genome shotgun (WGS) entry which is preliminary data.</text>
</comment>
<evidence type="ECO:0000313" key="4">
    <source>
        <dbReference type="EMBL" id="OBR42286.1"/>
    </source>
</evidence>
<name>A0A1B7ZFF0_9FLAO</name>
<keyword evidence="1 2" id="KW-0732">Signal</keyword>
<organism evidence="4 5">
    <name type="scientific">Maribacter hydrothermalis</name>
    <dbReference type="NCBI Taxonomy" id="1836467"/>
    <lineage>
        <taxon>Bacteria</taxon>
        <taxon>Pseudomonadati</taxon>
        <taxon>Bacteroidota</taxon>
        <taxon>Flavobacteriia</taxon>
        <taxon>Flavobacteriales</taxon>
        <taxon>Flavobacteriaceae</taxon>
        <taxon>Maribacter</taxon>
    </lineage>
</organism>
<dbReference type="Proteomes" id="UP000092164">
    <property type="component" value="Unassembled WGS sequence"/>
</dbReference>
<feature type="signal peptide" evidence="2">
    <location>
        <begin position="1"/>
        <end position="26"/>
    </location>
</feature>
<protein>
    <recommendedName>
        <fullName evidence="3">Secretion system C-terminal sorting domain-containing protein</fullName>
    </recommendedName>
</protein>
<dbReference type="Pfam" id="PF18962">
    <property type="entry name" value="Por_Secre_tail"/>
    <property type="match status" value="1"/>
</dbReference>
<feature type="chain" id="PRO_5008602612" description="Secretion system C-terminal sorting domain-containing protein" evidence="2">
    <location>
        <begin position="27"/>
        <end position="109"/>
    </location>
</feature>
<proteinExistence type="predicted"/>
<gene>
    <name evidence="4" type="ORF">A9200_02570</name>
</gene>
<dbReference type="KEGG" id="mart:BTR34_10955"/>
<dbReference type="EMBL" id="LZFP01000001">
    <property type="protein sequence ID" value="OBR42286.1"/>
    <property type="molecule type" value="Genomic_DNA"/>
</dbReference>
<evidence type="ECO:0000259" key="3">
    <source>
        <dbReference type="Pfam" id="PF18962"/>
    </source>
</evidence>
<dbReference type="AlphaFoldDB" id="A0A1B7ZFF0"/>
<evidence type="ECO:0000256" key="1">
    <source>
        <dbReference type="ARBA" id="ARBA00022729"/>
    </source>
</evidence>
<dbReference type="InterPro" id="IPR026444">
    <property type="entry name" value="Secre_tail"/>
</dbReference>
<evidence type="ECO:0000256" key="2">
    <source>
        <dbReference type="SAM" id="SignalP"/>
    </source>
</evidence>
<dbReference type="STRING" id="1836467.BTR34_10955"/>
<accession>A0A1B7ZFF0</accession>
<reference evidence="5" key="1">
    <citation type="submission" date="2016-06" db="EMBL/GenBank/DDBJ databases">
        <authorList>
            <person name="Zhan P."/>
        </authorList>
    </citation>
    <scope>NUCLEOTIDE SEQUENCE [LARGE SCALE GENOMIC DNA]</scope>
    <source>
        <strain evidence="5">T28</strain>
    </source>
</reference>
<keyword evidence="5" id="KW-1185">Reference proteome</keyword>